<sequence>MISNEETHKTIRNTKIHVIKAKKNFLTEVEPDITKNGVIKNFIFYP</sequence>
<reference evidence="1 2" key="1">
    <citation type="journal article" date="2015" name="Environ. Microbiol.">
        <title>Genome analyses suggest the presence of polyploidy and recent human-driven expansions in eight global populations of the honeybee pathogen Nosema ceranae.</title>
        <authorList>
            <person name="Pelin A."/>
            <person name="Selman M."/>
            <person name="Aris-Brosou S."/>
            <person name="Farinelli L."/>
            <person name="Corradi N."/>
        </authorList>
    </citation>
    <scope>NUCLEOTIDE SEQUENCE [LARGE SCALE GENOMIC DNA]</scope>
    <source>
        <strain evidence="1 2">PA08 1199</strain>
    </source>
</reference>
<organism evidence="1 2">
    <name type="scientific">Vairimorpha ceranae</name>
    <dbReference type="NCBI Taxonomy" id="40302"/>
    <lineage>
        <taxon>Eukaryota</taxon>
        <taxon>Fungi</taxon>
        <taxon>Fungi incertae sedis</taxon>
        <taxon>Microsporidia</taxon>
        <taxon>Nosematidae</taxon>
        <taxon>Vairimorpha</taxon>
    </lineage>
</organism>
<dbReference type="VEuPathDB" id="MicrosporidiaDB:AAJ76_530004140"/>
<dbReference type="EMBL" id="JPQZ01000053">
    <property type="protein sequence ID" value="KKO74647.1"/>
    <property type="molecule type" value="Genomic_DNA"/>
</dbReference>
<dbReference type="AlphaFoldDB" id="A0A0F9YPU0"/>
<name>A0A0F9YPU0_9MICR</name>
<evidence type="ECO:0000313" key="1">
    <source>
        <dbReference type="EMBL" id="KKO74647.1"/>
    </source>
</evidence>
<protein>
    <submittedName>
        <fullName evidence="1">Uncharacterized protein</fullName>
    </submittedName>
</protein>
<dbReference type="RefSeq" id="XP_024330389.1">
    <property type="nucleotide sequence ID" value="XM_024475957.1"/>
</dbReference>
<gene>
    <name evidence="1" type="ORF">AAJ76_530004140</name>
</gene>
<comment type="caution">
    <text evidence="1">The sequence shown here is derived from an EMBL/GenBank/DDBJ whole genome shotgun (WGS) entry which is preliminary data.</text>
</comment>
<accession>A0A0F9YPU0</accession>
<evidence type="ECO:0000313" key="2">
    <source>
        <dbReference type="Proteomes" id="UP000034350"/>
    </source>
</evidence>
<dbReference type="Proteomes" id="UP000034350">
    <property type="component" value="Unassembled WGS sequence"/>
</dbReference>
<dbReference type="GeneID" id="36320905"/>
<keyword evidence="2" id="KW-1185">Reference proteome</keyword>
<proteinExistence type="predicted"/>